<keyword evidence="2" id="KW-1185">Reference proteome</keyword>
<organism evidence="1 2">
    <name type="scientific">Thiorhodococcus fuscus</name>
    <dbReference type="NCBI Taxonomy" id="527200"/>
    <lineage>
        <taxon>Bacteria</taxon>
        <taxon>Pseudomonadati</taxon>
        <taxon>Pseudomonadota</taxon>
        <taxon>Gammaproteobacteria</taxon>
        <taxon>Chromatiales</taxon>
        <taxon>Chromatiaceae</taxon>
        <taxon>Thiorhodococcus</taxon>
    </lineage>
</organism>
<accession>A0ABW4Y7T9</accession>
<dbReference type="EMBL" id="JBHUHX010000015">
    <property type="protein sequence ID" value="MFD2111640.1"/>
    <property type="molecule type" value="Genomic_DNA"/>
</dbReference>
<evidence type="ECO:0000313" key="2">
    <source>
        <dbReference type="Proteomes" id="UP001597337"/>
    </source>
</evidence>
<evidence type="ECO:0008006" key="3">
    <source>
        <dbReference type="Google" id="ProtNLM"/>
    </source>
</evidence>
<gene>
    <name evidence="1" type="ORF">ACFSJC_07295</name>
</gene>
<evidence type="ECO:0000313" key="1">
    <source>
        <dbReference type="EMBL" id="MFD2111640.1"/>
    </source>
</evidence>
<protein>
    <recommendedName>
        <fullName evidence="3">Lipoprotein</fullName>
    </recommendedName>
</protein>
<name>A0ABW4Y7T9_9GAMM</name>
<sequence length="110" mass="11789">MRARPPREHPDRAIAGIILVAALALSGCQSDASRDEDRTCNLVPGMTTEQLANCGCFPIKAGGGYSVGLSQKDLERPVQQINVVNYLCPSKTAGFTKVVEINGIAKDVFR</sequence>
<dbReference type="PROSITE" id="PS51257">
    <property type="entry name" value="PROKAR_LIPOPROTEIN"/>
    <property type="match status" value="1"/>
</dbReference>
<reference evidence="2" key="1">
    <citation type="journal article" date="2019" name="Int. J. Syst. Evol. Microbiol.">
        <title>The Global Catalogue of Microorganisms (GCM) 10K type strain sequencing project: providing services to taxonomists for standard genome sequencing and annotation.</title>
        <authorList>
            <consortium name="The Broad Institute Genomics Platform"/>
            <consortium name="The Broad Institute Genome Sequencing Center for Infectious Disease"/>
            <person name="Wu L."/>
            <person name="Ma J."/>
        </authorList>
    </citation>
    <scope>NUCLEOTIDE SEQUENCE [LARGE SCALE GENOMIC DNA]</scope>
    <source>
        <strain evidence="2">KACC 12597</strain>
    </source>
</reference>
<proteinExistence type="predicted"/>
<dbReference type="RefSeq" id="WP_386025236.1">
    <property type="nucleotide sequence ID" value="NZ_JBHUHX010000015.1"/>
</dbReference>
<dbReference type="Proteomes" id="UP001597337">
    <property type="component" value="Unassembled WGS sequence"/>
</dbReference>
<comment type="caution">
    <text evidence="1">The sequence shown here is derived from an EMBL/GenBank/DDBJ whole genome shotgun (WGS) entry which is preliminary data.</text>
</comment>